<organism evidence="1 2">
    <name type="scientific">Bacillus pumilus</name>
    <name type="common">Bacillus mesentericus</name>
    <dbReference type="NCBI Taxonomy" id="1408"/>
    <lineage>
        <taxon>Bacteria</taxon>
        <taxon>Bacillati</taxon>
        <taxon>Bacillota</taxon>
        <taxon>Bacilli</taxon>
        <taxon>Bacillales</taxon>
        <taxon>Bacillaceae</taxon>
        <taxon>Bacillus</taxon>
    </lineage>
</organism>
<gene>
    <name evidence="1" type="ORF">CEY02_03485</name>
</gene>
<reference evidence="1 2" key="1">
    <citation type="submission" date="2017-06" db="EMBL/GenBank/DDBJ databases">
        <title>Draft Genome Sequence of Bacillus sp Strain 36R Isolated from saline sediment at Atanasia, Sonora, Mexico.</title>
        <authorList>
            <person name="Sanchez Diaz R."/>
            <person name="Quiroz Macias M.E."/>
            <person name="Ibarra Gamez J.C."/>
            <person name="Enciso Ibarra J."/>
            <person name="Gomez Gil B."/>
            <person name="Galaviz Silva L."/>
        </authorList>
    </citation>
    <scope>NUCLEOTIDE SEQUENCE [LARGE SCALE GENOMIC DNA]</scope>
    <source>
        <strain evidence="1 2">36R_ATNSAL</strain>
    </source>
</reference>
<dbReference type="Proteomes" id="UP000228754">
    <property type="component" value="Unassembled WGS sequence"/>
</dbReference>
<evidence type="ECO:0000313" key="1">
    <source>
        <dbReference type="EMBL" id="PCK22669.1"/>
    </source>
</evidence>
<comment type="caution">
    <text evidence="1">The sequence shown here is derived from an EMBL/GenBank/DDBJ whole genome shotgun (WGS) entry which is preliminary data.</text>
</comment>
<accession>A0A2A5J0B5</accession>
<name>A0A2A5J0B5_BACPU</name>
<dbReference type="EMBL" id="NKHG01000020">
    <property type="protein sequence ID" value="PCK22669.1"/>
    <property type="molecule type" value="Genomic_DNA"/>
</dbReference>
<evidence type="ECO:0000313" key="2">
    <source>
        <dbReference type="Proteomes" id="UP000228754"/>
    </source>
</evidence>
<dbReference type="AlphaFoldDB" id="A0A2A5J0B5"/>
<sequence length="73" mass="8385">MRLPPFILLFFLHSPHFIHKVNYEAIANCHDLEKKRIPYMEVLPETWRFSGEGVRGNCLTSFAICGFEGSANS</sequence>
<proteinExistence type="predicted"/>
<protein>
    <submittedName>
        <fullName evidence="1">Uncharacterized protein</fullName>
    </submittedName>
</protein>